<organism evidence="2 3">
    <name type="scientific">Adineta steineri</name>
    <dbReference type="NCBI Taxonomy" id="433720"/>
    <lineage>
        <taxon>Eukaryota</taxon>
        <taxon>Metazoa</taxon>
        <taxon>Spiralia</taxon>
        <taxon>Gnathifera</taxon>
        <taxon>Rotifera</taxon>
        <taxon>Eurotatoria</taxon>
        <taxon>Bdelloidea</taxon>
        <taxon>Adinetida</taxon>
        <taxon>Adinetidae</taxon>
        <taxon>Adineta</taxon>
    </lineage>
</organism>
<gene>
    <name evidence="2" type="ORF">KXQ929_LOCUS51489</name>
</gene>
<protein>
    <submittedName>
        <fullName evidence="2">Uncharacterized protein</fullName>
    </submittedName>
</protein>
<dbReference type="AlphaFoldDB" id="A0A820PNU1"/>
<evidence type="ECO:0000313" key="2">
    <source>
        <dbReference type="EMBL" id="CAF4409317.1"/>
    </source>
</evidence>
<proteinExistence type="predicted"/>
<reference evidence="2" key="1">
    <citation type="submission" date="2021-02" db="EMBL/GenBank/DDBJ databases">
        <authorList>
            <person name="Nowell W R."/>
        </authorList>
    </citation>
    <scope>NUCLEOTIDE SEQUENCE</scope>
</reference>
<feature type="non-terminal residue" evidence="2">
    <location>
        <position position="89"/>
    </location>
</feature>
<dbReference type="Proteomes" id="UP000663868">
    <property type="component" value="Unassembled WGS sequence"/>
</dbReference>
<feature type="region of interest" description="Disordered" evidence="1">
    <location>
        <begin position="39"/>
        <end position="67"/>
    </location>
</feature>
<name>A0A820PNU1_9BILA</name>
<feature type="compositionally biased region" description="Pro residues" evidence="1">
    <location>
        <begin position="47"/>
        <end position="56"/>
    </location>
</feature>
<evidence type="ECO:0000256" key="1">
    <source>
        <dbReference type="SAM" id="MobiDB-lite"/>
    </source>
</evidence>
<evidence type="ECO:0000313" key="3">
    <source>
        <dbReference type="Proteomes" id="UP000663868"/>
    </source>
</evidence>
<comment type="caution">
    <text evidence="2">The sequence shown here is derived from an EMBL/GenBank/DDBJ whole genome shotgun (WGS) entry which is preliminary data.</text>
</comment>
<accession>A0A820PNU1</accession>
<sequence>MILSFFDIFSLGNGGHLMSPLPPSSGAYNPMVGATSGPYGHPYGAGHPPPPPPMHGLPPGHMQSHQQQNLHMMSVQNGPVILVSNLNED</sequence>
<dbReference type="EMBL" id="CAJOBB010025555">
    <property type="protein sequence ID" value="CAF4409317.1"/>
    <property type="molecule type" value="Genomic_DNA"/>
</dbReference>